<reference evidence="3" key="1">
    <citation type="submission" date="2024-06" db="EMBL/GenBank/DDBJ databases">
        <title>Methylostella associata gen. nov., sp. nov., a novel Ancalomicrobiaceae-affiliated facultatively methylotrophic bacteria that feed on methanotrophs of the genus Methylococcus.</title>
        <authorList>
            <person name="Saltykova V."/>
            <person name="Danilova O.V."/>
            <person name="Oshkin I.Y."/>
            <person name="Belova S.E."/>
            <person name="Pimenov N.V."/>
            <person name="Dedysh S.N."/>
        </authorList>
    </citation>
    <scope>NUCLEOTIDE SEQUENCE</scope>
    <source>
        <strain evidence="3">S20</strain>
    </source>
</reference>
<dbReference type="InterPro" id="IPR028096">
    <property type="entry name" value="EfeO_Cupredoxin"/>
</dbReference>
<dbReference type="RefSeq" id="WP_407049780.1">
    <property type="nucleotide sequence ID" value="NZ_CP158568.1"/>
</dbReference>
<evidence type="ECO:0000313" key="3">
    <source>
        <dbReference type="EMBL" id="XBY44690.1"/>
    </source>
</evidence>
<dbReference type="KEGG" id="mflg:ABS361_22300"/>
<protein>
    <submittedName>
        <fullName evidence="3">Cupredoxin domain-containing protein</fullName>
    </submittedName>
</protein>
<proteinExistence type="predicted"/>
<keyword evidence="1" id="KW-0732">Signal</keyword>
<name>A0AAU7X9S8_9HYPH</name>
<dbReference type="AlphaFoldDB" id="A0AAU7X9S8"/>
<feature type="signal peptide" evidence="1">
    <location>
        <begin position="1"/>
        <end position="24"/>
    </location>
</feature>
<evidence type="ECO:0000259" key="2">
    <source>
        <dbReference type="Pfam" id="PF13473"/>
    </source>
</evidence>
<dbReference type="Pfam" id="PF13473">
    <property type="entry name" value="Cupredoxin_1"/>
    <property type="match status" value="1"/>
</dbReference>
<feature type="chain" id="PRO_5043549135" evidence="1">
    <location>
        <begin position="25"/>
        <end position="112"/>
    </location>
</feature>
<accession>A0AAU7X9S8</accession>
<dbReference type="InterPro" id="IPR008972">
    <property type="entry name" value="Cupredoxin"/>
</dbReference>
<dbReference type="SUPFAM" id="SSF49503">
    <property type="entry name" value="Cupredoxins"/>
    <property type="match status" value="1"/>
</dbReference>
<dbReference type="EMBL" id="CP158568">
    <property type="protein sequence ID" value="XBY44690.1"/>
    <property type="molecule type" value="Genomic_DNA"/>
</dbReference>
<feature type="domain" description="EfeO-type cupredoxin-like" evidence="2">
    <location>
        <begin position="8"/>
        <end position="111"/>
    </location>
</feature>
<sequence>MRHRLPALILLCMAAAVPALPAQAQDPTFRIEFEDGKVTPQRLEVPAGSRIALELVNKGKSPAEFESKELRKEKVLAPGSSSTLIIRTLDPGTYDFFDDFHPDAPPAVLIAK</sequence>
<organism evidence="3">
    <name type="scientific">Methyloraptor flagellatus</name>
    <dbReference type="NCBI Taxonomy" id="3162530"/>
    <lineage>
        <taxon>Bacteria</taxon>
        <taxon>Pseudomonadati</taxon>
        <taxon>Pseudomonadota</taxon>
        <taxon>Alphaproteobacteria</taxon>
        <taxon>Hyphomicrobiales</taxon>
        <taxon>Ancalomicrobiaceae</taxon>
        <taxon>Methyloraptor</taxon>
    </lineage>
</organism>
<evidence type="ECO:0000256" key="1">
    <source>
        <dbReference type="SAM" id="SignalP"/>
    </source>
</evidence>
<gene>
    <name evidence="3" type="ORF">ABS361_22300</name>
</gene>
<dbReference type="Gene3D" id="2.60.40.420">
    <property type="entry name" value="Cupredoxins - blue copper proteins"/>
    <property type="match status" value="1"/>
</dbReference>